<dbReference type="Gene3D" id="1.20.1070.10">
    <property type="entry name" value="Rhodopsin 7-helix transmembrane proteins"/>
    <property type="match status" value="1"/>
</dbReference>
<evidence type="ECO:0000256" key="4">
    <source>
        <dbReference type="ARBA" id="ARBA00023040"/>
    </source>
</evidence>
<feature type="domain" description="G-protein coupled receptors family 1 profile" evidence="11">
    <location>
        <begin position="61"/>
        <end position="321"/>
    </location>
</feature>
<evidence type="ECO:0000256" key="1">
    <source>
        <dbReference type="ARBA" id="ARBA00004141"/>
    </source>
</evidence>
<comment type="similarity">
    <text evidence="9">Belongs to the G-protein coupled receptor 1 family.</text>
</comment>
<dbReference type="PRINTS" id="PR00237">
    <property type="entry name" value="GPCRRHODOPSN"/>
</dbReference>
<evidence type="ECO:0000256" key="10">
    <source>
        <dbReference type="SAM" id="Phobius"/>
    </source>
</evidence>
<organism evidence="12 13">
    <name type="scientific">Paralvinella palmiformis</name>
    <dbReference type="NCBI Taxonomy" id="53620"/>
    <lineage>
        <taxon>Eukaryota</taxon>
        <taxon>Metazoa</taxon>
        <taxon>Spiralia</taxon>
        <taxon>Lophotrochozoa</taxon>
        <taxon>Annelida</taxon>
        <taxon>Polychaeta</taxon>
        <taxon>Sedentaria</taxon>
        <taxon>Canalipalpata</taxon>
        <taxon>Terebellida</taxon>
        <taxon>Terebelliformia</taxon>
        <taxon>Alvinellidae</taxon>
        <taxon>Paralvinella</taxon>
    </lineage>
</organism>
<feature type="transmembrane region" description="Helical" evidence="10">
    <location>
        <begin position="123"/>
        <end position="141"/>
    </location>
</feature>
<dbReference type="EMBL" id="JAODUP010001723">
    <property type="protein sequence ID" value="KAK2139551.1"/>
    <property type="molecule type" value="Genomic_DNA"/>
</dbReference>
<dbReference type="GO" id="GO:0004930">
    <property type="term" value="F:G protein-coupled receptor activity"/>
    <property type="evidence" value="ECO:0007669"/>
    <property type="project" value="UniProtKB-KW"/>
</dbReference>
<evidence type="ECO:0000256" key="2">
    <source>
        <dbReference type="ARBA" id="ARBA00022692"/>
    </source>
</evidence>
<dbReference type="InterPro" id="IPR000276">
    <property type="entry name" value="GPCR_Rhodpsn"/>
</dbReference>
<dbReference type="PROSITE" id="PS00237">
    <property type="entry name" value="G_PROTEIN_RECEP_F1_1"/>
    <property type="match status" value="1"/>
</dbReference>
<gene>
    <name evidence="12" type="ORF">LSH36_1724g00000</name>
</gene>
<evidence type="ECO:0000256" key="9">
    <source>
        <dbReference type="RuleBase" id="RU000688"/>
    </source>
</evidence>
<dbReference type="SUPFAM" id="SSF81321">
    <property type="entry name" value="Family A G protein-coupled receptor-like"/>
    <property type="match status" value="1"/>
</dbReference>
<keyword evidence="13" id="KW-1185">Reference proteome</keyword>
<feature type="transmembrane region" description="Helical" evidence="10">
    <location>
        <begin position="213"/>
        <end position="238"/>
    </location>
</feature>
<keyword evidence="7 9" id="KW-0675">Receptor</keyword>
<dbReference type="FunFam" id="1.20.1070.10:FF:000291">
    <property type="entry name" value="Predicted protein"/>
    <property type="match status" value="1"/>
</dbReference>
<feature type="transmembrane region" description="Helical" evidence="10">
    <location>
        <begin position="82"/>
        <end position="103"/>
    </location>
</feature>
<keyword evidence="5 10" id="KW-0472">Membrane</keyword>
<keyword evidence="4 9" id="KW-0297">G-protein coupled receptor</keyword>
<evidence type="ECO:0000313" key="13">
    <source>
        <dbReference type="Proteomes" id="UP001208570"/>
    </source>
</evidence>
<keyword evidence="2 9" id="KW-0812">Transmembrane</keyword>
<comment type="subcellular location">
    <subcellularLocation>
        <location evidence="1">Membrane</location>
        <topology evidence="1">Multi-pass membrane protein</topology>
    </subcellularLocation>
</comment>
<dbReference type="SMART" id="SM01381">
    <property type="entry name" value="7TM_GPCR_Srsx"/>
    <property type="match status" value="1"/>
</dbReference>
<dbReference type="InterPro" id="IPR000405">
    <property type="entry name" value="Galanin_rcpt"/>
</dbReference>
<comment type="caution">
    <text evidence="12">The sequence shown here is derived from an EMBL/GenBank/DDBJ whole genome shotgun (WGS) entry which is preliminary data.</text>
</comment>
<evidence type="ECO:0000256" key="6">
    <source>
        <dbReference type="ARBA" id="ARBA00023157"/>
    </source>
</evidence>
<protein>
    <recommendedName>
        <fullName evidence="11">G-protein coupled receptors family 1 profile domain-containing protein</fullName>
    </recommendedName>
</protein>
<evidence type="ECO:0000256" key="3">
    <source>
        <dbReference type="ARBA" id="ARBA00022989"/>
    </source>
</evidence>
<dbReference type="PANTHER" id="PTHR45695">
    <property type="entry name" value="LEUCOKININ RECEPTOR-RELATED"/>
    <property type="match status" value="1"/>
</dbReference>
<proteinExistence type="inferred from homology"/>
<accession>A0AAD9IRY0</accession>
<dbReference type="PRINTS" id="PR00663">
    <property type="entry name" value="GALANINR"/>
</dbReference>
<reference evidence="12" key="1">
    <citation type="journal article" date="2023" name="Mol. Biol. Evol.">
        <title>Third-Generation Sequencing Reveals the Adaptive Role of the Epigenome in Three Deep-Sea Polychaetes.</title>
        <authorList>
            <person name="Perez M."/>
            <person name="Aroh O."/>
            <person name="Sun Y."/>
            <person name="Lan Y."/>
            <person name="Juniper S.K."/>
            <person name="Young C.R."/>
            <person name="Angers B."/>
            <person name="Qian P.Y."/>
        </authorList>
    </citation>
    <scope>NUCLEOTIDE SEQUENCE</scope>
    <source>
        <strain evidence="12">P08H-3</strain>
    </source>
</reference>
<dbReference type="Pfam" id="PF00001">
    <property type="entry name" value="7tm_1"/>
    <property type="match status" value="1"/>
</dbReference>
<keyword evidence="8 9" id="KW-0807">Transducer</keyword>
<feature type="transmembrane region" description="Helical" evidence="10">
    <location>
        <begin position="162"/>
        <end position="183"/>
    </location>
</feature>
<dbReference type="AlphaFoldDB" id="A0AAD9IRY0"/>
<dbReference type="PANTHER" id="PTHR45695:SF34">
    <property type="entry name" value="GALANIN RECEPTOR 2B-LIKE"/>
    <property type="match status" value="1"/>
</dbReference>
<keyword evidence="3 10" id="KW-1133">Transmembrane helix</keyword>
<evidence type="ECO:0000259" key="11">
    <source>
        <dbReference type="PROSITE" id="PS50262"/>
    </source>
</evidence>
<sequence length="384" mass="43399">MNDTSATSTSAFYDWTANVSRPNDTDDVGNSGETTLCCSPGVERFIVPFVFSIVVILGCLGNVLVIVVVIKNRDHYRNTTNLFILNLAIADVLFLVFCVPFHAVIYTTIKWPFGEFMCKAVHLVQYSSMVASVLTLVAMSIDRYMAVGYPLMTKHVRTPTTAFLISVVIWVLSIAMAMPWPIFYTVREYTQYGPEPIPVCADDWGAVRKNKPIYFLVLFVLGYAFPLLIIFVLSVLMIRQLWSVSSGAHYREGSLRAKRKVTRLVIVVVFVFSLCWLPSHVTWLWINFEPLSWKNTYAFYYLKISAHILAYANSCMNPVIYAFLSTQFRKGFNRALRIKCPGDSSLTRTPQSSVRFHSSKSVMYSMTPSLVGIRHSLSVADTTL</sequence>
<dbReference type="GO" id="GO:0005886">
    <property type="term" value="C:plasma membrane"/>
    <property type="evidence" value="ECO:0007669"/>
    <property type="project" value="TreeGrafter"/>
</dbReference>
<feature type="transmembrane region" description="Helical" evidence="10">
    <location>
        <begin position="298"/>
        <end position="324"/>
    </location>
</feature>
<keyword evidence="6" id="KW-1015">Disulfide bond</keyword>
<feature type="transmembrane region" description="Helical" evidence="10">
    <location>
        <begin position="49"/>
        <end position="70"/>
    </location>
</feature>
<evidence type="ECO:0000313" key="12">
    <source>
        <dbReference type="EMBL" id="KAK2139551.1"/>
    </source>
</evidence>
<name>A0AAD9IRY0_9ANNE</name>
<dbReference type="InterPro" id="IPR017452">
    <property type="entry name" value="GPCR_Rhodpsn_7TM"/>
</dbReference>
<dbReference type="PROSITE" id="PS50262">
    <property type="entry name" value="G_PROTEIN_RECEP_F1_2"/>
    <property type="match status" value="1"/>
</dbReference>
<evidence type="ECO:0000256" key="5">
    <source>
        <dbReference type="ARBA" id="ARBA00023136"/>
    </source>
</evidence>
<feature type="transmembrane region" description="Helical" evidence="10">
    <location>
        <begin position="264"/>
        <end position="286"/>
    </location>
</feature>
<evidence type="ECO:0000256" key="7">
    <source>
        <dbReference type="ARBA" id="ARBA00023170"/>
    </source>
</evidence>
<evidence type="ECO:0000256" key="8">
    <source>
        <dbReference type="ARBA" id="ARBA00023224"/>
    </source>
</evidence>
<dbReference type="Proteomes" id="UP001208570">
    <property type="component" value="Unassembled WGS sequence"/>
</dbReference>